<proteinExistence type="predicted"/>
<dbReference type="PROSITE" id="PS51257">
    <property type="entry name" value="PROKAR_LIPOPROTEIN"/>
    <property type="match status" value="1"/>
</dbReference>
<feature type="signal peptide" evidence="1">
    <location>
        <begin position="1"/>
        <end position="31"/>
    </location>
</feature>
<protein>
    <submittedName>
        <fullName evidence="2">Extracellular solute-binding protein</fullName>
    </submittedName>
</protein>
<evidence type="ECO:0000313" key="3">
    <source>
        <dbReference type="Proteomes" id="UP000721954"/>
    </source>
</evidence>
<evidence type="ECO:0000313" key="2">
    <source>
        <dbReference type="EMBL" id="MBO8198421.1"/>
    </source>
</evidence>
<comment type="caution">
    <text evidence="2">The sequence shown here is derived from an EMBL/GenBank/DDBJ whole genome shotgun (WGS) entry which is preliminary data.</text>
</comment>
<dbReference type="Proteomes" id="UP000721954">
    <property type="component" value="Unassembled WGS sequence"/>
</dbReference>
<accession>A0ABS3XSZ1</accession>
<dbReference type="Pfam" id="PF01547">
    <property type="entry name" value="SBP_bac_1"/>
    <property type="match status" value="1"/>
</dbReference>
<gene>
    <name evidence="2" type="ORF">JW613_08885</name>
</gene>
<dbReference type="GeneID" id="96258719"/>
<dbReference type="InterPro" id="IPR006059">
    <property type="entry name" value="SBP"/>
</dbReference>
<evidence type="ECO:0000256" key="1">
    <source>
        <dbReference type="SAM" id="SignalP"/>
    </source>
</evidence>
<keyword evidence="1" id="KW-0732">Signal</keyword>
<name>A0ABS3XSZ1_9ACTN</name>
<dbReference type="SUPFAM" id="SSF53850">
    <property type="entry name" value="Periplasmic binding protein-like II"/>
    <property type="match status" value="1"/>
</dbReference>
<dbReference type="Gene3D" id="3.40.190.10">
    <property type="entry name" value="Periplasmic binding protein-like II"/>
    <property type="match status" value="2"/>
</dbReference>
<feature type="chain" id="PRO_5047015459" evidence="1">
    <location>
        <begin position="32"/>
        <end position="427"/>
    </location>
</feature>
<sequence>MYRPRTRAFGAAAAAFALCAALAGCSQGASAAGDGKVVLRFTWWGNADRAARTEKAVAAFEKAHPNVDIRTSYSPYEAYKQKLATQAAGGDAPDIVQLDYRQISQYAGSGILLDLAEQRKALPTGQMDKSLLRTGQFEGKQYAIPMGVGTQALAYDKEAWREAGVPPPRPGWTWDDLESVLREVKREHDSPVMTDPGSMEDWFEVWLRSRGKRLYDENGQVAFSEDDLTRYWTYTSKLRKEGLVSPAEGTTQLDGSVENSPMGRKKAMAEFNWDAPSAGFESVYGDRLALAPMPAGENGTMGQYYKPSMLIGISAKSSHPREAARFIDFLLNSDKAADILTVDRGTPVNNRQRERMLPNLTGFQKAVADLQKSLEGKLKAPPTAPPRGDNALQSVFQKDYDQVAFEKASPRRMAQQFLTEARAELRP</sequence>
<dbReference type="InterPro" id="IPR050490">
    <property type="entry name" value="Bact_solute-bd_prot1"/>
</dbReference>
<keyword evidence="3" id="KW-1185">Reference proteome</keyword>
<dbReference type="PANTHER" id="PTHR43649">
    <property type="entry name" value="ARABINOSE-BINDING PROTEIN-RELATED"/>
    <property type="match status" value="1"/>
</dbReference>
<organism evidence="2 3">
    <name type="scientific">Streptomyces smyrnaeus</name>
    <dbReference type="NCBI Taxonomy" id="1387713"/>
    <lineage>
        <taxon>Bacteria</taxon>
        <taxon>Bacillati</taxon>
        <taxon>Actinomycetota</taxon>
        <taxon>Actinomycetes</taxon>
        <taxon>Kitasatosporales</taxon>
        <taxon>Streptomycetaceae</taxon>
        <taxon>Streptomyces</taxon>
    </lineage>
</organism>
<dbReference type="RefSeq" id="WP_209210150.1">
    <property type="nucleotide sequence ID" value="NZ_JAFFZM010000004.1"/>
</dbReference>
<dbReference type="EMBL" id="JAFFZM010000004">
    <property type="protein sequence ID" value="MBO8198421.1"/>
    <property type="molecule type" value="Genomic_DNA"/>
</dbReference>
<dbReference type="PANTHER" id="PTHR43649:SF30">
    <property type="entry name" value="ABC TRANSPORTER SUBSTRATE-BINDING PROTEIN"/>
    <property type="match status" value="1"/>
</dbReference>
<reference evidence="2 3" key="1">
    <citation type="submission" date="2021-02" db="EMBL/GenBank/DDBJ databases">
        <title>Streptomyces spirodelae sp. nov., isolated from duckweed.</title>
        <authorList>
            <person name="Saimee Y."/>
            <person name="Duangmal K."/>
        </authorList>
    </citation>
    <scope>NUCLEOTIDE SEQUENCE [LARGE SCALE GENOMIC DNA]</scope>
    <source>
        <strain evidence="2 3">DSM 42105</strain>
    </source>
</reference>